<name>A0A7C9A799_OPUST</name>
<evidence type="ECO:0000313" key="2">
    <source>
        <dbReference type="EMBL" id="MBA4658775.1"/>
    </source>
</evidence>
<evidence type="ECO:0000256" key="1">
    <source>
        <dbReference type="SAM" id="MobiDB-lite"/>
    </source>
</evidence>
<dbReference type="EMBL" id="GISG01201802">
    <property type="protein sequence ID" value="MBA4658775.1"/>
    <property type="molecule type" value="Transcribed_RNA"/>
</dbReference>
<reference evidence="2" key="2">
    <citation type="submission" date="2020-07" db="EMBL/GenBank/DDBJ databases">
        <authorList>
            <person name="Vera ALvarez R."/>
            <person name="Arias-Moreno D.M."/>
            <person name="Jimenez-Jacinto V."/>
            <person name="Jimenez-Bremont J.F."/>
            <person name="Swaminathan K."/>
            <person name="Moose S.P."/>
            <person name="Guerrero-Gonzalez M.L."/>
            <person name="Marino-Ramirez L."/>
            <person name="Landsman D."/>
            <person name="Rodriguez-Kessler M."/>
            <person name="Delgado-Sanchez P."/>
        </authorList>
    </citation>
    <scope>NUCLEOTIDE SEQUENCE</scope>
    <source>
        <tissue evidence="2">Cladode</tissue>
    </source>
</reference>
<feature type="compositionally biased region" description="Basic and acidic residues" evidence="1">
    <location>
        <begin position="91"/>
        <end position="100"/>
    </location>
</feature>
<dbReference type="AlphaFoldDB" id="A0A7C9A799"/>
<proteinExistence type="predicted"/>
<accession>A0A7C9A799</accession>
<evidence type="ECO:0008006" key="3">
    <source>
        <dbReference type="Google" id="ProtNLM"/>
    </source>
</evidence>
<organism evidence="2">
    <name type="scientific">Opuntia streptacantha</name>
    <name type="common">Prickly pear cactus</name>
    <name type="synonym">Opuntia cardona</name>
    <dbReference type="NCBI Taxonomy" id="393608"/>
    <lineage>
        <taxon>Eukaryota</taxon>
        <taxon>Viridiplantae</taxon>
        <taxon>Streptophyta</taxon>
        <taxon>Embryophyta</taxon>
        <taxon>Tracheophyta</taxon>
        <taxon>Spermatophyta</taxon>
        <taxon>Magnoliopsida</taxon>
        <taxon>eudicotyledons</taxon>
        <taxon>Gunneridae</taxon>
        <taxon>Pentapetalae</taxon>
        <taxon>Caryophyllales</taxon>
        <taxon>Cactineae</taxon>
        <taxon>Cactaceae</taxon>
        <taxon>Opuntioideae</taxon>
        <taxon>Opuntia</taxon>
    </lineage>
</organism>
<reference evidence="2" key="1">
    <citation type="journal article" date="2013" name="J. Plant Res.">
        <title>Effect of fungi and light on seed germination of three Opuntia species from semiarid lands of central Mexico.</title>
        <authorList>
            <person name="Delgado-Sanchez P."/>
            <person name="Jimenez-Bremont J.F."/>
            <person name="Guerrero-Gonzalez Mde L."/>
            <person name="Flores J."/>
        </authorList>
    </citation>
    <scope>NUCLEOTIDE SEQUENCE</scope>
    <source>
        <tissue evidence="2">Cladode</tissue>
    </source>
</reference>
<protein>
    <recommendedName>
        <fullName evidence="3">F-box associated domain-containing protein</fullName>
    </recommendedName>
</protein>
<feature type="region of interest" description="Disordered" evidence="1">
    <location>
        <begin position="91"/>
        <end position="119"/>
    </location>
</feature>
<sequence>MKEYGVKETWTKLFSLPFVKAFPLAIIKKRCEVLFSRGFTQGLFLWNTEEKILREIEVPIVHYSQVTVCEDSLAPLAHSLMLWGKETTEEKRHYKEEENQMKQGRNKKKHRYDKNILVS</sequence>